<proteinExistence type="predicted"/>
<dbReference type="PATRIC" id="fig|1656095.3.peg.4599"/>
<evidence type="ECO:0000313" key="2">
    <source>
        <dbReference type="EMBL" id="KMV34078.1"/>
    </source>
</evidence>
<feature type="signal peptide" evidence="1">
    <location>
        <begin position="1"/>
        <end position="23"/>
    </location>
</feature>
<evidence type="ECO:0000313" key="3">
    <source>
        <dbReference type="Proteomes" id="UP000037315"/>
    </source>
</evidence>
<gene>
    <name evidence="2" type="ORF">ACH50_13625</name>
</gene>
<reference evidence="2 3" key="1">
    <citation type="submission" date="2015-06" db="EMBL/GenBank/DDBJ databases">
        <title>Genome sequencing of Cronobacter sp. strain DJ34 isolated from petroleum contaminated sludge of Duliajan Oil Fields, Assam, India.</title>
        <authorList>
            <person name="Pal S."/>
            <person name="Banerjee T.D."/>
            <person name="Roy A."/>
            <person name="Sar P."/>
            <person name="Kazy S.K."/>
        </authorList>
    </citation>
    <scope>NUCLEOTIDE SEQUENCE [LARGE SCALE GENOMIC DNA]</scope>
    <source>
        <strain evidence="2 3">DJ34</strain>
    </source>
</reference>
<dbReference type="InterPro" id="IPR019106">
    <property type="entry name" value="T4SS_TrbC"/>
</dbReference>
<dbReference type="PROSITE" id="PS51257">
    <property type="entry name" value="PROKAR_LIPOPROTEIN"/>
    <property type="match status" value="1"/>
</dbReference>
<dbReference type="RefSeq" id="WP_048888171.1">
    <property type="nucleotide sequence ID" value="NZ_LFEJ01000017.1"/>
</dbReference>
<dbReference type="OrthoDB" id="6139428at2"/>
<keyword evidence="3" id="KW-1185">Reference proteome</keyword>
<organism evidence="2 3">
    <name type="scientific">Franconibacter pulveris</name>
    <dbReference type="NCBI Taxonomy" id="435910"/>
    <lineage>
        <taxon>Bacteria</taxon>
        <taxon>Pseudomonadati</taxon>
        <taxon>Pseudomonadota</taxon>
        <taxon>Gammaproteobacteria</taxon>
        <taxon>Enterobacterales</taxon>
        <taxon>Enterobacteriaceae</taxon>
        <taxon>Franconibacter</taxon>
    </lineage>
</organism>
<keyword evidence="1" id="KW-0732">Signal</keyword>
<dbReference type="NCBIfam" id="TIGR02742">
    <property type="entry name" value="TrbC_Ftype"/>
    <property type="match status" value="1"/>
</dbReference>
<sequence>MKKAFLQALLISGLLSGACAAGASEQTTVSHRDRDWMKQQQQALEEFKGSLQDGQLQLPAAQQDRVSRLQQEMQPAQNDDGRTPFPAIYFVSLGIPKEGLLPMLRDAHRFGIPATIRGLLQNDMRKTAAAMFELSKESKNAGVQVDPTLFSEYGITAVPALVVTCPGHFDVIRGSLPLQQALEKVSQEGECAATARQLMEKAK</sequence>
<feature type="chain" id="PRO_5005310877" evidence="1">
    <location>
        <begin position="24"/>
        <end position="203"/>
    </location>
</feature>
<comment type="caution">
    <text evidence="2">The sequence shown here is derived from an EMBL/GenBank/DDBJ whole genome shotgun (WGS) entry which is preliminary data.</text>
</comment>
<accession>A0A0J8VKT8</accession>
<dbReference type="AlphaFoldDB" id="A0A0J8VKT8"/>
<dbReference type="EMBL" id="LFEJ01000017">
    <property type="protein sequence ID" value="KMV34078.1"/>
    <property type="molecule type" value="Genomic_DNA"/>
</dbReference>
<dbReference type="InterPro" id="IPR014113">
    <property type="entry name" value="T4SS_TrbC_subgr"/>
</dbReference>
<name>A0A0J8VKT8_9ENTR</name>
<protein>
    <submittedName>
        <fullName evidence="2">Conjugal transfer protein TrbC</fullName>
    </submittedName>
</protein>
<dbReference type="Pfam" id="PF09673">
    <property type="entry name" value="TrbC_Ftype"/>
    <property type="match status" value="1"/>
</dbReference>
<evidence type="ECO:0000256" key="1">
    <source>
        <dbReference type="SAM" id="SignalP"/>
    </source>
</evidence>
<dbReference type="Proteomes" id="UP000037315">
    <property type="component" value="Unassembled WGS sequence"/>
</dbReference>